<dbReference type="GO" id="GO:0005634">
    <property type="term" value="C:nucleus"/>
    <property type="evidence" value="ECO:0007669"/>
    <property type="project" value="UniProtKB-SubCell"/>
</dbReference>
<evidence type="ECO:0000256" key="6">
    <source>
        <dbReference type="SAM" id="MobiDB-lite"/>
    </source>
</evidence>
<evidence type="ECO:0000256" key="2">
    <source>
        <dbReference type="ARBA" id="ARBA00023015"/>
    </source>
</evidence>
<reference evidence="8" key="1">
    <citation type="submission" date="2016-07" db="EMBL/GenBank/DDBJ databases">
        <title>De novo transcriptome assembly of four accessions of the metal hyperaccumulator plant Noccaea caerulescens.</title>
        <authorList>
            <person name="Blande D."/>
            <person name="Halimaa P."/>
            <person name="Tervahauta A.I."/>
            <person name="Aarts M.G."/>
            <person name="Karenlampi S.O."/>
        </authorList>
    </citation>
    <scope>NUCLEOTIDE SEQUENCE</scope>
</reference>
<dbReference type="InterPro" id="IPR016177">
    <property type="entry name" value="DNA-bd_dom_sf"/>
</dbReference>
<keyword evidence="3" id="KW-0238">DNA-binding</keyword>
<evidence type="ECO:0000256" key="1">
    <source>
        <dbReference type="ARBA" id="ARBA00004123"/>
    </source>
</evidence>
<evidence type="ECO:0000256" key="4">
    <source>
        <dbReference type="ARBA" id="ARBA00023163"/>
    </source>
</evidence>
<dbReference type="Gene3D" id="3.30.730.10">
    <property type="entry name" value="AP2/ERF domain"/>
    <property type="match status" value="1"/>
</dbReference>
<proteinExistence type="predicted"/>
<evidence type="ECO:0000256" key="5">
    <source>
        <dbReference type="ARBA" id="ARBA00023242"/>
    </source>
</evidence>
<dbReference type="PANTHER" id="PTHR32467:SF101">
    <property type="entry name" value="AP2-LIKE ETHYLENE-RESPONSIVE TRANSCRIPTION FACTOR AIL6"/>
    <property type="match status" value="1"/>
</dbReference>
<dbReference type="InterPro" id="IPR036955">
    <property type="entry name" value="AP2/ERF_dom_sf"/>
</dbReference>
<organism evidence="8">
    <name type="scientific">Noccaea caerulescens</name>
    <name type="common">Alpine penny-cress</name>
    <name type="synonym">Thlaspi caerulescens</name>
    <dbReference type="NCBI Taxonomy" id="107243"/>
    <lineage>
        <taxon>Eukaryota</taxon>
        <taxon>Viridiplantae</taxon>
        <taxon>Streptophyta</taxon>
        <taxon>Embryophyta</taxon>
        <taxon>Tracheophyta</taxon>
        <taxon>Spermatophyta</taxon>
        <taxon>Magnoliopsida</taxon>
        <taxon>eudicotyledons</taxon>
        <taxon>Gunneridae</taxon>
        <taxon>Pentapetalae</taxon>
        <taxon>rosids</taxon>
        <taxon>malvids</taxon>
        <taxon>Brassicales</taxon>
        <taxon>Brassicaceae</taxon>
        <taxon>Coluteocarpeae</taxon>
        <taxon>Noccaea</taxon>
    </lineage>
</organism>
<keyword evidence="4" id="KW-0804">Transcription</keyword>
<protein>
    <submittedName>
        <fullName evidence="8">AP2-like ethylene-responsive transcription factor BBM2</fullName>
    </submittedName>
</protein>
<dbReference type="InterPro" id="IPR001471">
    <property type="entry name" value="AP2/ERF_dom"/>
</dbReference>
<evidence type="ECO:0000256" key="3">
    <source>
        <dbReference type="ARBA" id="ARBA00023125"/>
    </source>
</evidence>
<dbReference type="EMBL" id="GEVK01012530">
    <property type="protein sequence ID" value="JAU40302.1"/>
    <property type="molecule type" value="Transcribed_RNA"/>
</dbReference>
<evidence type="ECO:0000259" key="7">
    <source>
        <dbReference type="PROSITE" id="PS51032"/>
    </source>
</evidence>
<name>A0A1J3F9Q8_NOCCA</name>
<feature type="domain" description="AP2/ERF" evidence="7">
    <location>
        <begin position="32"/>
        <end position="73"/>
    </location>
</feature>
<evidence type="ECO:0000313" key="8">
    <source>
        <dbReference type="EMBL" id="JAU40302.1"/>
    </source>
</evidence>
<dbReference type="PANTHER" id="PTHR32467">
    <property type="entry name" value="AP2-LIKE ETHYLENE-RESPONSIVE TRANSCRIPTION FACTOR"/>
    <property type="match status" value="1"/>
</dbReference>
<feature type="compositionally biased region" description="Low complexity" evidence="6">
    <location>
        <begin position="18"/>
        <end position="31"/>
    </location>
</feature>
<keyword evidence="5" id="KW-0539">Nucleus</keyword>
<comment type="subcellular location">
    <subcellularLocation>
        <location evidence="1">Nucleus</location>
    </subcellularLocation>
</comment>
<keyword evidence="2" id="KW-0805">Transcription regulation</keyword>
<feature type="region of interest" description="Disordered" evidence="6">
    <location>
        <begin position="18"/>
        <end position="41"/>
    </location>
</feature>
<dbReference type="GO" id="GO:0003700">
    <property type="term" value="F:DNA-binding transcription factor activity"/>
    <property type="evidence" value="ECO:0007669"/>
    <property type="project" value="InterPro"/>
</dbReference>
<dbReference type="SUPFAM" id="SSF54171">
    <property type="entry name" value="DNA-binding domain"/>
    <property type="match status" value="1"/>
</dbReference>
<sequence length="91" mass="10322">MSSSRYYGGFVIQKHSMSSSRKSSGFSRGASINRGVTRHHQQGRWQARIGRLAGYKDLYLGTFATEEEAAEAYGIRHSSDQVQRNKRCHKL</sequence>
<dbReference type="AlphaFoldDB" id="A0A1J3F9Q8"/>
<gene>
    <name evidence="8" type="ORF">LC_TR16771_c1_g1_i1_g.57456</name>
</gene>
<dbReference type="SMART" id="SM00380">
    <property type="entry name" value="AP2"/>
    <property type="match status" value="1"/>
</dbReference>
<dbReference type="GO" id="GO:0003677">
    <property type="term" value="F:DNA binding"/>
    <property type="evidence" value="ECO:0007669"/>
    <property type="project" value="UniProtKB-KW"/>
</dbReference>
<dbReference type="PROSITE" id="PS51032">
    <property type="entry name" value="AP2_ERF"/>
    <property type="match status" value="1"/>
</dbReference>
<accession>A0A1J3F9Q8</accession>